<dbReference type="SUPFAM" id="SSF46894">
    <property type="entry name" value="C-terminal effector domain of the bipartite response regulators"/>
    <property type="match status" value="1"/>
</dbReference>
<gene>
    <name evidence="5" type="ORF">GCM10009839_66330</name>
</gene>
<dbReference type="InterPro" id="IPR036388">
    <property type="entry name" value="WH-like_DNA-bd_sf"/>
</dbReference>
<feature type="compositionally biased region" description="Low complexity" evidence="3">
    <location>
        <begin position="548"/>
        <end position="562"/>
    </location>
</feature>
<evidence type="ECO:0000256" key="1">
    <source>
        <dbReference type="ARBA" id="ARBA00022741"/>
    </source>
</evidence>
<evidence type="ECO:0000256" key="2">
    <source>
        <dbReference type="ARBA" id="ARBA00022840"/>
    </source>
</evidence>
<name>A0ABN2V4P9_9ACTN</name>
<dbReference type="EMBL" id="BAAAQN010000049">
    <property type="protein sequence ID" value="GAA2050547.1"/>
    <property type="molecule type" value="Genomic_DNA"/>
</dbReference>
<proteinExistence type="predicted"/>
<feature type="region of interest" description="Disordered" evidence="3">
    <location>
        <begin position="197"/>
        <end position="238"/>
    </location>
</feature>
<evidence type="ECO:0000313" key="6">
    <source>
        <dbReference type="Proteomes" id="UP001500751"/>
    </source>
</evidence>
<dbReference type="InterPro" id="IPR016032">
    <property type="entry name" value="Sig_transdc_resp-reg_C-effctor"/>
</dbReference>
<dbReference type="InterPro" id="IPR003593">
    <property type="entry name" value="AAA+_ATPase"/>
</dbReference>
<dbReference type="CDD" id="cd06170">
    <property type="entry name" value="LuxR_C_like"/>
    <property type="match status" value="1"/>
</dbReference>
<dbReference type="InterPro" id="IPR000792">
    <property type="entry name" value="Tscrpt_reg_LuxR_C"/>
</dbReference>
<organism evidence="5 6">
    <name type="scientific">Catenulispora yoronensis</name>
    <dbReference type="NCBI Taxonomy" id="450799"/>
    <lineage>
        <taxon>Bacteria</taxon>
        <taxon>Bacillati</taxon>
        <taxon>Actinomycetota</taxon>
        <taxon>Actinomycetes</taxon>
        <taxon>Catenulisporales</taxon>
        <taxon>Catenulisporaceae</taxon>
        <taxon>Catenulispora</taxon>
    </lineage>
</organism>
<dbReference type="InterPro" id="IPR027417">
    <property type="entry name" value="P-loop_NTPase"/>
</dbReference>
<dbReference type="PANTHER" id="PTHR16305">
    <property type="entry name" value="TESTICULAR SOLUBLE ADENYLYL CYCLASE"/>
    <property type="match status" value="1"/>
</dbReference>
<feature type="region of interest" description="Disordered" evidence="3">
    <location>
        <begin position="548"/>
        <end position="568"/>
    </location>
</feature>
<comment type="caution">
    <text evidence="5">The sequence shown here is derived from an EMBL/GenBank/DDBJ whole genome shotgun (WGS) entry which is preliminary data.</text>
</comment>
<feature type="compositionally biased region" description="Basic and acidic residues" evidence="3">
    <location>
        <begin position="911"/>
        <end position="920"/>
    </location>
</feature>
<evidence type="ECO:0000256" key="3">
    <source>
        <dbReference type="SAM" id="MobiDB-lite"/>
    </source>
</evidence>
<dbReference type="SUPFAM" id="SSF52540">
    <property type="entry name" value="P-loop containing nucleoside triphosphate hydrolases"/>
    <property type="match status" value="1"/>
</dbReference>
<dbReference type="SMART" id="SM00421">
    <property type="entry name" value="HTH_LUXR"/>
    <property type="match status" value="1"/>
</dbReference>
<dbReference type="Gene3D" id="3.40.50.300">
    <property type="entry name" value="P-loop containing nucleotide triphosphate hydrolases"/>
    <property type="match status" value="1"/>
</dbReference>
<reference evidence="5 6" key="1">
    <citation type="journal article" date="2019" name="Int. J. Syst. Evol. Microbiol.">
        <title>The Global Catalogue of Microorganisms (GCM) 10K type strain sequencing project: providing services to taxonomists for standard genome sequencing and annotation.</title>
        <authorList>
            <consortium name="The Broad Institute Genomics Platform"/>
            <consortium name="The Broad Institute Genome Sequencing Center for Infectious Disease"/>
            <person name="Wu L."/>
            <person name="Ma J."/>
        </authorList>
    </citation>
    <scope>NUCLEOTIDE SEQUENCE [LARGE SCALE GENOMIC DNA]</scope>
    <source>
        <strain evidence="5 6">JCM 16014</strain>
    </source>
</reference>
<dbReference type="PRINTS" id="PR00038">
    <property type="entry name" value="HTHLUXR"/>
</dbReference>
<dbReference type="Proteomes" id="UP001500751">
    <property type="component" value="Unassembled WGS sequence"/>
</dbReference>
<dbReference type="Pfam" id="PF00196">
    <property type="entry name" value="GerE"/>
    <property type="match status" value="1"/>
</dbReference>
<evidence type="ECO:0000313" key="5">
    <source>
        <dbReference type="EMBL" id="GAA2050547.1"/>
    </source>
</evidence>
<dbReference type="Gene3D" id="1.25.40.10">
    <property type="entry name" value="Tetratricopeptide repeat domain"/>
    <property type="match status" value="1"/>
</dbReference>
<dbReference type="SUPFAM" id="SSF48452">
    <property type="entry name" value="TPR-like"/>
    <property type="match status" value="1"/>
</dbReference>
<sequence>MSMPLISLSRFDGPLVERDAEVARLEQAVRSLRSGRGSVLEIVGDPGMGKTSLLAALAAMVAESGARLARGHAIRGDAVPGQIFRNAWEAQPDSTLNPASARGLASAWAAEPGGAVLLDDVQWCDRTSVDIAVHLVRNPVPGPFLLALAHRPRQTSPALLEALDDGIRAGTVLRVVVPPLTPDTMAELADRWTGGPAAHAASAASATSAAEAPEPGPALPDLTAQDEPHDRRLGDAAGGSPRNLRILLAAGWDPVLWPFRAGGDPGGLLREAAALTAELEFLSPEAGAVLRGAAILGDPFRPEDVVEVCDLPADRVLAALGELTHADLVRPRDRGEFAFRDPVLGHVAHEHCSLAEQSVGHRRALDLRARRETAAAPLARHAEHLLGTDSGTAAPILARAAAEVVARDPAAAAHWSGLALDHTPHGGQARAEVEILCARAMIAVGRLDEARALVHQVLGQVSELPWQIALRAYGAAADVERLLCRYPEAEAIAATALGLLPAPGEGGALPLEAVTMIYEYALVQTLGGDHIQARAMIRKAVDTETDLAGPAARATGPTRPTGPARPPHPTEVAIRCLAVCQDAYLGDVDVAVKEARSCAAAVDALADPHAGQAPEMFATLGIAEFYLEHFDDASRHLRRGLKVASGGTQLHVVLHQLLGLAVVDLFTGRLETITQWAGQAGQLAAAVGSQEGIGLAKAVRASAMIWTRGRRDEREILALAESAIADVESHHSWWALSALGVAAQVQLLGGDPEGALRTMLERADGQDVAAAQPALEPSLKALMALAAVRCGDLPAARRWTEVAETAAARLALPGQTASAVRARAALHLAEGRPDLAVDRFEQAVDRFTRAGFPIQRAWTQTMAAPAVEAAHGPEAALVWLDAASTTADALGASWVREDAARARAEPATGRGEVKPPRPDDDGPLGMLSDREREIAALAAAGLRSREIAQRLFLSPRTVEAHLGRVYRRLGVSSRGELPRIIGGRSDS</sequence>
<dbReference type="Gene3D" id="1.10.10.10">
    <property type="entry name" value="Winged helix-like DNA-binding domain superfamily/Winged helix DNA-binding domain"/>
    <property type="match status" value="1"/>
</dbReference>
<evidence type="ECO:0000259" key="4">
    <source>
        <dbReference type="PROSITE" id="PS50043"/>
    </source>
</evidence>
<feature type="domain" description="HTH luxR-type" evidence="4">
    <location>
        <begin position="920"/>
        <end position="985"/>
    </location>
</feature>
<dbReference type="SMART" id="SM00382">
    <property type="entry name" value="AAA"/>
    <property type="match status" value="1"/>
</dbReference>
<accession>A0ABN2V4P9</accession>
<keyword evidence="2" id="KW-0067">ATP-binding</keyword>
<dbReference type="InterPro" id="IPR041664">
    <property type="entry name" value="AAA_16"/>
</dbReference>
<dbReference type="InterPro" id="IPR011990">
    <property type="entry name" value="TPR-like_helical_dom_sf"/>
</dbReference>
<protein>
    <submittedName>
        <fullName evidence="5">LuxR family transcriptional regulator</fullName>
    </submittedName>
</protein>
<dbReference type="Pfam" id="PF13191">
    <property type="entry name" value="AAA_16"/>
    <property type="match status" value="1"/>
</dbReference>
<feature type="compositionally biased region" description="Low complexity" evidence="3">
    <location>
        <begin position="197"/>
        <end position="213"/>
    </location>
</feature>
<dbReference type="PROSITE" id="PS50043">
    <property type="entry name" value="HTH_LUXR_2"/>
    <property type="match status" value="1"/>
</dbReference>
<keyword evidence="1" id="KW-0547">Nucleotide-binding</keyword>
<dbReference type="PANTHER" id="PTHR16305:SF35">
    <property type="entry name" value="TRANSCRIPTIONAL ACTIVATOR DOMAIN"/>
    <property type="match status" value="1"/>
</dbReference>
<dbReference type="PROSITE" id="PS00622">
    <property type="entry name" value="HTH_LUXR_1"/>
    <property type="match status" value="1"/>
</dbReference>
<feature type="region of interest" description="Disordered" evidence="3">
    <location>
        <begin position="901"/>
        <end position="926"/>
    </location>
</feature>
<keyword evidence="6" id="KW-1185">Reference proteome</keyword>